<keyword evidence="5" id="KW-1185">Reference proteome</keyword>
<sequence length="84" mass="8686">MKRITVRYFASIREAVGRPGETLETQAATLAALRDELVARGGAHAASLARGKAVRMALDQAMADESAGLADGAEVAFFPPVTGG</sequence>
<dbReference type="InterPro" id="IPR012675">
    <property type="entry name" value="Beta-grasp_dom_sf"/>
</dbReference>
<dbReference type="Pfam" id="PF02597">
    <property type="entry name" value="ThiS"/>
    <property type="match status" value="1"/>
</dbReference>
<dbReference type="Proteomes" id="UP001139447">
    <property type="component" value="Unassembled WGS sequence"/>
</dbReference>
<comment type="similarity">
    <text evidence="2">Belongs to the MoaD family.</text>
</comment>
<gene>
    <name evidence="4" type="primary">moaD</name>
    <name evidence="4" type="ORF">MMF98_11170</name>
</gene>
<keyword evidence="1" id="KW-0547">Nucleotide-binding</keyword>
<organism evidence="4 5">
    <name type="scientific">Variovorax terrae</name>
    <dbReference type="NCBI Taxonomy" id="2923278"/>
    <lineage>
        <taxon>Bacteria</taxon>
        <taxon>Pseudomonadati</taxon>
        <taxon>Pseudomonadota</taxon>
        <taxon>Betaproteobacteria</taxon>
        <taxon>Burkholderiales</taxon>
        <taxon>Comamonadaceae</taxon>
        <taxon>Variovorax</taxon>
    </lineage>
</organism>
<dbReference type="SUPFAM" id="SSF54285">
    <property type="entry name" value="MoaD/ThiS"/>
    <property type="match status" value="1"/>
</dbReference>
<dbReference type="AlphaFoldDB" id="A0A9X1VTW8"/>
<dbReference type="InterPro" id="IPR003749">
    <property type="entry name" value="ThiS/MoaD-like"/>
</dbReference>
<accession>A0A9X1VTW8</accession>
<dbReference type="GO" id="GO:0000166">
    <property type="term" value="F:nucleotide binding"/>
    <property type="evidence" value="ECO:0007669"/>
    <property type="project" value="UniProtKB-KW"/>
</dbReference>
<comment type="caution">
    <text evidence="4">The sequence shown here is derived from an EMBL/GenBank/DDBJ whole genome shotgun (WGS) entry which is preliminary data.</text>
</comment>
<dbReference type="PANTHER" id="PTHR33359:SF1">
    <property type="entry name" value="MOLYBDOPTERIN SYNTHASE SULFUR CARRIER SUBUNIT"/>
    <property type="match status" value="1"/>
</dbReference>
<dbReference type="InterPro" id="IPR044672">
    <property type="entry name" value="MOCS2A"/>
</dbReference>
<dbReference type="EMBL" id="JALGBI010000001">
    <property type="protein sequence ID" value="MCJ0763766.1"/>
    <property type="molecule type" value="Genomic_DNA"/>
</dbReference>
<proteinExistence type="inferred from homology"/>
<dbReference type="GO" id="GO:0006777">
    <property type="term" value="P:Mo-molybdopterin cofactor biosynthetic process"/>
    <property type="evidence" value="ECO:0007669"/>
    <property type="project" value="InterPro"/>
</dbReference>
<evidence type="ECO:0000256" key="2">
    <source>
        <dbReference type="ARBA" id="ARBA00024200"/>
    </source>
</evidence>
<dbReference type="PANTHER" id="PTHR33359">
    <property type="entry name" value="MOLYBDOPTERIN SYNTHASE SULFUR CARRIER SUBUNIT"/>
    <property type="match status" value="1"/>
</dbReference>
<dbReference type="RefSeq" id="WP_243306343.1">
    <property type="nucleotide sequence ID" value="NZ_JALGBI010000001.1"/>
</dbReference>
<dbReference type="InterPro" id="IPR016155">
    <property type="entry name" value="Mopterin_synth/thiamin_S_b"/>
</dbReference>
<evidence type="ECO:0000256" key="1">
    <source>
        <dbReference type="ARBA" id="ARBA00022741"/>
    </source>
</evidence>
<dbReference type="NCBIfam" id="TIGR01682">
    <property type="entry name" value="moaD"/>
    <property type="match status" value="1"/>
</dbReference>
<reference evidence="4" key="1">
    <citation type="submission" date="2022-03" db="EMBL/GenBank/DDBJ databases">
        <authorList>
            <person name="Woo C.Y."/>
        </authorList>
    </citation>
    <scope>NUCLEOTIDE SEQUENCE</scope>
    <source>
        <strain evidence="4">CYS-02</strain>
    </source>
</reference>
<dbReference type="CDD" id="cd00754">
    <property type="entry name" value="Ubl_MoaD"/>
    <property type="match status" value="1"/>
</dbReference>
<evidence type="ECO:0000256" key="3">
    <source>
        <dbReference type="ARBA" id="ARBA00024247"/>
    </source>
</evidence>
<protein>
    <recommendedName>
        <fullName evidence="3">Molybdopterin synthase sulfur carrier subunit</fullName>
    </recommendedName>
</protein>
<dbReference type="Gene3D" id="3.10.20.30">
    <property type="match status" value="1"/>
</dbReference>
<evidence type="ECO:0000313" key="4">
    <source>
        <dbReference type="EMBL" id="MCJ0763766.1"/>
    </source>
</evidence>
<dbReference type="GO" id="GO:1990133">
    <property type="term" value="C:molybdopterin adenylyltransferase complex"/>
    <property type="evidence" value="ECO:0007669"/>
    <property type="project" value="TreeGrafter"/>
</dbReference>
<evidence type="ECO:0000313" key="5">
    <source>
        <dbReference type="Proteomes" id="UP001139447"/>
    </source>
</evidence>
<name>A0A9X1VTW8_9BURK</name>